<evidence type="ECO:0000313" key="4">
    <source>
        <dbReference type="EMBL" id="CAL1157332.1"/>
    </source>
</evidence>
<dbReference type="EMBL" id="CAMXCT010003337">
    <property type="protein sequence ID" value="CAI4003957.1"/>
    <property type="molecule type" value="Genomic_DNA"/>
</dbReference>
<evidence type="ECO:0000313" key="3">
    <source>
        <dbReference type="EMBL" id="CAI4003957.1"/>
    </source>
</evidence>
<feature type="compositionally biased region" description="Polar residues" evidence="1">
    <location>
        <begin position="518"/>
        <end position="527"/>
    </location>
</feature>
<protein>
    <submittedName>
        <fullName evidence="3">Uncharacterized protein</fullName>
    </submittedName>
</protein>
<keyword evidence="5" id="KW-1185">Reference proteome</keyword>
<feature type="compositionally biased region" description="Acidic residues" evidence="1">
    <location>
        <begin position="15"/>
        <end position="24"/>
    </location>
</feature>
<feature type="transmembrane region" description="Helical" evidence="2">
    <location>
        <begin position="264"/>
        <end position="289"/>
    </location>
</feature>
<keyword evidence="2" id="KW-1133">Transmembrane helix</keyword>
<feature type="transmembrane region" description="Helical" evidence="2">
    <location>
        <begin position="111"/>
        <end position="130"/>
    </location>
</feature>
<feature type="transmembrane region" description="Helical" evidence="2">
    <location>
        <begin position="346"/>
        <end position="364"/>
    </location>
</feature>
<reference evidence="3" key="1">
    <citation type="submission" date="2022-10" db="EMBL/GenBank/DDBJ databases">
        <authorList>
            <person name="Chen Y."/>
            <person name="Dougan E. K."/>
            <person name="Chan C."/>
            <person name="Rhodes N."/>
            <person name="Thang M."/>
        </authorList>
    </citation>
    <scope>NUCLEOTIDE SEQUENCE</scope>
</reference>
<feature type="region of interest" description="Disordered" evidence="1">
    <location>
        <begin position="1"/>
        <end position="24"/>
    </location>
</feature>
<organism evidence="3">
    <name type="scientific">Cladocopium goreaui</name>
    <dbReference type="NCBI Taxonomy" id="2562237"/>
    <lineage>
        <taxon>Eukaryota</taxon>
        <taxon>Sar</taxon>
        <taxon>Alveolata</taxon>
        <taxon>Dinophyceae</taxon>
        <taxon>Suessiales</taxon>
        <taxon>Symbiodiniaceae</taxon>
        <taxon>Cladocopium</taxon>
    </lineage>
</organism>
<reference evidence="4" key="2">
    <citation type="submission" date="2024-04" db="EMBL/GenBank/DDBJ databases">
        <authorList>
            <person name="Chen Y."/>
            <person name="Shah S."/>
            <person name="Dougan E. K."/>
            <person name="Thang M."/>
            <person name="Chan C."/>
        </authorList>
    </citation>
    <scope>NUCLEOTIDE SEQUENCE [LARGE SCALE GENOMIC DNA]</scope>
</reference>
<evidence type="ECO:0000256" key="1">
    <source>
        <dbReference type="SAM" id="MobiDB-lite"/>
    </source>
</evidence>
<dbReference type="AlphaFoldDB" id="A0A9P1GB77"/>
<gene>
    <name evidence="3" type="ORF">C1SCF055_LOCUS29781</name>
</gene>
<sequence length="544" mass="59998">MATEAHGEAAHGGAEEDEEDKEEEPDAVTWTTALLLIGFLIIFVGILYLVNCTDEDIRAAIWGMINTTVSIFCAATFDNAVFRFFHFQLVLSPPPRGFGLKHDTPEIKSTVGISFALLASIFLHVSLFNVSSDNQQLLFSIRTIGGHVYAFASILTFGFLQESHVFRMELWKVLAVVGLAFIVMVLSYQIILWLAKRCMSAVQWQECRVQRGMMKEMQLDASAISIGFLLCQSICYWLSEAEKPYNRFIPILHGYPSEQKENSFEILCGLATTLLIASAVWSIYLSLSAARKVCGCIGPFVFDYIGVLLSCTGCWCLQRAGLIRLFHFFKRSEGELVEAMACNRAMIVNAFVMSLLAVVCVIVIDKVADSVQKKEAASPIRILVRDGTTGMKKSESQTTLQQLGTLTGMDLENIPSVPRGSSGLTEMLGDDELSRLGAGLRTVMTGFGLLVGICWDKAFETAHETVAETVPVFHAHPVIGTGLVAAILLLFVVPAWYWYIVPNAMKDETEHKQDIEHQQSLMANSKGPQVEISSSEEGESQESA</sequence>
<proteinExistence type="predicted"/>
<name>A0A9P1GB77_9DINO</name>
<evidence type="ECO:0000256" key="2">
    <source>
        <dbReference type="SAM" id="Phobius"/>
    </source>
</evidence>
<feature type="transmembrane region" description="Helical" evidence="2">
    <location>
        <begin position="27"/>
        <end position="50"/>
    </location>
</feature>
<evidence type="ECO:0000313" key="5">
    <source>
        <dbReference type="Proteomes" id="UP001152797"/>
    </source>
</evidence>
<comment type="caution">
    <text evidence="3">The sequence shown here is derived from an EMBL/GenBank/DDBJ whole genome shotgun (WGS) entry which is preliminary data.</text>
</comment>
<dbReference type="Proteomes" id="UP001152797">
    <property type="component" value="Unassembled WGS sequence"/>
</dbReference>
<feature type="transmembrane region" description="Helical" evidence="2">
    <location>
        <begin position="137"/>
        <end position="161"/>
    </location>
</feature>
<feature type="transmembrane region" description="Helical" evidence="2">
    <location>
        <begin position="301"/>
        <end position="326"/>
    </location>
</feature>
<dbReference type="EMBL" id="CAMXCT020003337">
    <property type="protein sequence ID" value="CAL1157332.1"/>
    <property type="molecule type" value="Genomic_DNA"/>
</dbReference>
<keyword evidence="2" id="KW-0472">Membrane</keyword>
<feature type="transmembrane region" description="Helical" evidence="2">
    <location>
        <begin position="478"/>
        <end position="499"/>
    </location>
</feature>
<keyword evidence="2" id="KW-0812">Transmembrane</keyword>
<dbReference type="OrthoDB" id="447999at2759"/>
<feature type="transmembrane region" description="Helical" evidence="2">
    <location>
        <begin position="173"/>
        <end position="195"/>
    </location>
</feature>
<feature type="compositionally biased region" description="Acidic residues" evidence="1">
    <location>
        <begin position="534"/>
        <end position="544"/>
    </location>
</feature>
<accession>A0A9P1GB77</accession>
<feature type="region of interest" description="Disordered" evidence="1">
    <location>
        <begin position="510"/>
        <end position="544"/>
    </location>
</feature>
<dbReference type="EMBL" id="CAMXCT030003337">
    <property type="protein sequence ID" value="CAL4791269.1"/>
    <property type="molecule type" value="Genomic_DNA"/>
</dbReference>